<evidence type="ECO:0000313" key="3">
    <source>
        <dbReference type="Proteomes" id="UP000050280"/>
    </source>
</evidence>
<dbReference type="Gene3D" id="3.10.180.10">
    <property type="entry name" value="2,3-Dihydroxybiphenyl 1,2-Dioxygenase, domain 1"/>
    <property type="match status" value="1"/>
</dbReference>
<dbReference type="Proteomes" id="UP000050280">
    <property type="component" value="Unassembled WGS sequence"/>
</dbReference>
<dbReference type="CDD" id="cd06587">
    <property type="entry name" value="VOC"/>
    <property type="match status" value="1"/>
</dbReference>
<dbReference type="AlphaFoldDB" id="A0A0P7A8X6"/>
<dbReference type="InterPro" id="IPR029068">
    <property type="entry name" value="Glyas_Bleomycin-R_OHBP_Dase"/>
</dbReference>
<evidence type="ECO:0000313" key="2">
    <source>
        <dbReference type="EMBL" id="KPM33271.1"/>
    </source>
</evidence>
<organism evidence="2 3">
    <name type="scientific">Croceitalea dokdonensis DOKDO 023</name>
    <dbReference type="NCBI Taxonomy" id="1300341"/>
    <lineage>
        <taxon>Bacteria</taxon>
        <taxon>Pseudomonadati</taxon>
        <taxon>Bacteroidota</taxon>
        <taxon>Flavobacteriia</taxon>
        <taxon>Flavobacteriales</taxon>
        <taxon>Flavobacteriaceae</taxon>
        <taxon>Croceitalea</taxon>
    </lineage>
</organism>
<evidence type="ECO:0000259" key="1">
    <source>
        <dbReference type="PROSITE" id="PS51819"/>
    </source>
</evidence>
<dbReference type="EMBL" id="LDJX01000001">
    <property type="protein sequence ID" value="KPM33271.1"/>
    <property type="molecule type" value="Genomic_DNA"/>
</dbReference>
<accession>A0A0P7A8X6</accession>
<comment type="caution">
    <text evidence="2">The sequence shown here is derived from an EMBL/GenBank/DDBJ whole genome shotgun (WGS) entry which is preliminary data.</text>
</comment>
<keyword evidence="3" id="KW-1185">Reference proteome</keyword>
<feature type="domain" description="VOC" evidence="1">
    <location>
        <begin position="160"/>
        <end position="271"/>
    </location>
</feature>
<dbReference type="PROSITE" id="PS51819">
    <property type="entry name" value="VOC"/>
    <property type="match status" value="1"/>
</dbReference>
<dbReference type="STRING" id="1300341.I595_174"/>
<dbReference type="OrthoDB" id="9796521at2"/>
<reference evidence="2 3" key="1">
    <citation type="submission" date="2015-09" db="EMBL/GenBank/DDBJ databases">
        <title>Genome sequence of the marine flavobacterium Croceitalea dokdonensis DOKDO 023 that contains proton- and sodium-pumping rhodopsins.</title>
        <authorList>
            <person name="Kwon S.-K."/>
            <person name="Lee H.K."/>
            <person name="Kwak M.-J."/>
            <person name="Kim J.F."/>
        </authorList>
    </citation>
    <scope>NUCLEOTIDE SEQUENCE [LARGE SCALE GENOMIC DNA]</scope>
    <source>
        <strain evidence="2 3">DOKDO 023</strain>
    </source>
</reference>
<gene>
    <name evidence="2" type="ORF">I595_174</name>
</gene>
<dbReference type="PROSITE" id="PS51257">
    <property type="entry name" value="PROKAR_LIPOPROTEIN"/>
    <property type="match status" value="1"/>
</dbReference>
<protein>
    <recommendedName>
        <fullName evidence="1">VOC domain-containing protein</fullName>
    </recommendedName>
</protein>
<dbReference type="SUPFAM" id="SSF54593">
    <property type="entry name" value="Glyoxalase/Bleomycin resistance protein/Dihydroxybiphenyl dioxygenase"/>
    <property type="match status" value="2"/>
</dbReference>
<name>A0A0P7A8X6_9FLAO</name>
<dbReference type="InterPro" id="IPR037523">
    <property type="entry name" value="VOC_core"/>
</dbReference>
<sequence length="405" mass="46226">MGKRCFLGLAVTILFSACTYDKTAVTEAFTVYTEMVANGAKPMAFHYPMNRNEIDRYWEEFKTIANEHKVSLFREDNFPATLLFAQTDTNDKTVAIIYKGDRLIQYQQWKVDALAADTTNRYTQEKLARRLGRLLGYSDLGINQLLEKNSNIKTLASFGTNTQTTHLYYEKLEEATAFYETILGLSSPAANTFKISKDGFLKLHSTDSAHPIGQPKSTAVALLTNQLPAWYAIMKDKNIPLKYSFNPKQGGPHDGFVAIDPGGYFLEFETFKQHPENELFMAILSKAERISTSHNNLDFFGTITWTYHKDMQKMQRFYQEKLGFELVADQGWAKIYQTAENSFVGLVDECRGMENYADQKAVELTWGLAKVESFYTHAPTLFNQYDASRKSFVGPENYRYNLGND</sequence>
<proteinExistence type="predicted"/>